<keyword evidence="5" id="KW-0732">Signal</keyword>
<evidence type="ECO:0000256" key="3">
    <source>
        <dbReference type="ARBA" id="ARBA00020824"/>
    </source>
</evidence>
<evidence type="ECO:0000313" key="11">
    <source>
        <dbReference type="EMBL" id="VDP12860.1"/>
    </source>
</evidence>
<evidence type="ECO:0000256" key="7">
    <source>
        <dbReference type="ARBA" id="ARBA00022989"/>
    </source>
</evidence>
<comment type="subcellular location">
    <subcellularLocation>
        <location evidence="1">Endoplasmic reticulum membrane</location>
        <topology evidence="1">Single-pass type I membrane protein</topology>
    </subcellularLocation>
</comment>
<dbReference type="GO" id="GO:0072546">
    <property type="term" value="C:EMC complex"/>
    <property type="evidence" value="ECO:0007669"/>
    <property type="project" value="InterPro"/>
</dbReference>
<dbReference type="OrthoDB" id="28092at2759"/>
<reference evidence="11 12" key="2">
    <citation type="submission" date="2018-11" db="EMBL/GenBank/DDBJ databases">
        <authorList>
            <consortium name="Pathogen Informatics"/>
        </authorList>
    </citation>
    <scope>NUCLEOTIDE SEQUENCE [LARGE SCALE GENOMIC DNA]</scope>
</reference>
<dbReference type="PANTHER" id="PTHR21573:SF0">
    <property type="entry name" value="ER MEMBRANE PROTEIN COMPLEX SUBUNIT 1"/>
    <property type="match status" value="1"/>
</dbReference>
<evidence type="ECO:0000313" key="12">
    <source>
        <dbReference type="Proteomes" id="UP000270296"/>
    </source>
</evidence>
<feature type="domain" description="ER membrane protein complex subunit 1 C-terminal" evidence="10">
    <location>
        <begin position="2"/>
        <end position="81"/>
    </location>
</feature>
<evidence type="ECO:0000256" key="5">
    <source>
        <dbReference type="ARBA" id="ARBA00022729"/>
    </source>
</evidence>
<organism evidence="13">
    <name type="scientific">Soboliphyme baturini</name>
    <dbReference type="NCBI Taxonomy" id="241478"/>
    <lineage>
        <taxon>Eukaryota</taxon>
        <taxon>Metazoa</taxon>
        <taxon>Ecdysozoa</taxon>
        <taxon>Nematoda</taxon>
        <taxon>Enoplea</taxon>
        <taxon>Dorylaimia</taxon>
        <taxon>Dioctophymatida</taxon>
        <taxon>Dioctophymatoidea</taxon>
        <taxon>Soboliphymatidae</taxon>
        <taxon>Soboliphyme</taxon>
    </lineage>
</organism>
<proteinExistence type="inferred from homology"/>
<evidence type="ECO:0000256" key="6">
    <source>
        <dbReference type="ARBA" id="ARBA00022824"/>
    </source>
</evidence>
<evidence type="ECO:0000313" key="13">
    <source>
        <dbReference type="WBParaSite" id="SBAD_0000764301-mRNA-1"/>
    </source>
</evidence>
<evidence type="ECO:0000256" key="2">
    <source>
        <dbReference type="ARBA" id="ARBA00007904"/>
    </source>
</evidence>
<dbReference type="Pfam" id="PF07774">
    <property type="entry name" value="EMC1_C"/>
    <property type="match status" value="1"/>
</dbReference>
<dbReference type="PANTHER" id="PTHR21573">
    <property type="entry name" value="ER MEMBRANE PROTEIN COMPLEX SUBUNIT 1"/>
    <property type="match status" value="1"/>
</dbReference>
<gene>
    <name evidence="11" type="ORF">SBAD_LOCUS7369</name>
</gene>
<dbReference type="GO" id="GO:0034975">
    <property type="term" value="P:protein folding in endoplasmic reticulum"/>
    <property type="evidence" value="ECO:0007669"/>
    <property type="project" value="TreeGrafter"/>
</dbReference>
<evidence type="ECO:0000259" key="10">
    <source>
        <dbReference type="Pfam" id="PF07774"/>
    </source>
</evidence>
<dbReference type="EMBL" id="UZAM01010562">
    <property type="protein sequence ID" value="VDP12860.1"/>
    <property type="molecule type" value="Genomic_DNA"/>
</dbReference>
<dbReference type="WBParaSite" id="SBAD_0000764301-mRNA-1">
    <property type="protein sequence ID" value="SBAD_0000764301-mRNA-1"/>
    <property type="gene ID" value="SBAD_0000764301"/>
</dbReference>
<keyword evidence="9" id="KW-0325">Glycoprotein</keyword>
<evidence type="ECO:0000256" key="8">
    <source>
        <dbReference type="ARBA" id="ARBA00023136"/>
    </source>
</evidence>
<accession>A0A183IUS2</accession>
<dbReference type="InterPro" id="IPR011678">
    <property type="entry name" value="EMC1_C"/>
</dbReference>
<evidence type="ECO:0000256" key="4">
    <source>
        <dbReference type="ARBA" id="ARBA00022692"/>
    </source>
</evidence>
<reference evidence="13" key="1">
    <citation type="submission" date="2016-06" db="UniProtKB">
        <authorList>
            <consortium name="WormBaseParasite"/>
        </authorList>
    </citation>
    <scope>IDENTIFICATION</scope>
</reference>
<dbReference type="AlphaFoldDB" id="A0A183IUS2"/>
<sequence length="88" mass="10051">MEMTVLELYEGYEQLDSSQFSSQRKLLPLVLQQTYIFPQGLSAIAVTETEKAITPRHLLLAMPFGGILEMPKSFLDPRRVLLPTVEQR</sequence>
<keyword evidence="12" id="KW-1185">Reference proteome</keyword>
<protein>
    <recommendedName>
        <fullName evidence="3">ER membrane protein complex subunit 1</fullName>
    </recommendedName>
</protein>
<dbReference type="Proteomes" id="UP000270296">
    <property type="component" value="Unassembled WGS sequence"/>
</dbReference>
<name>A0A183IUS2_9BILA</name>
<evidence type="ECO:0000256" key="1">
    <source>
        <dbReference type="ARBA" id="ARBA00004115"/>
    </source>
</evidence>
<keyword evidence="8" id="KW-0472">Membrane</keyword>
<evidence type="ECO:0000256" key="9">
    <source>
        <dbReference type="ARBA" id="ARBA00023180"/>
    </source>
</evidence>
<keyword evidence="6" id="KW-0256">Endoplasmic reticulum</keyword>
<dbReference type="InterPro" id="IPR026895">
    <property type="entry name" value="EMC1"/>
</dbReference>
<keyword evidence="7" id="KW-1133">Transmembrane helix</keyword>
<keyword evidence="4" id="KW-0812">Transmembrane</keyword>
<comment type="similarity">
    <text evidence="2">Belongs to the EMC1 family.</text>
</comment>